<protein>
    <submittedName>
        <fullName evidence="1">Uncharacterized protein</fullName>
    </submittedName>
</protein>
<proteinExistence type="predicted"/>
<dbReference type="AlphaFoldDB" id="A0A315ZYA2"/>
<sequence length="67" mass="7577">MKKLIITIDNDKHSKLIENLLDGLSFVKSIRELDDVEAASFSKPKDDVIKLDIPKGVNVKLEVKKRS</sequence>
<keyword evidence="2" id="KW-1185">Reference proteome</keyword>
<gene>
    <name evidence="1" type="ORF">BC781_103589</name>
</gene>
<organism evidence="1 2">
    <name type="scientific">Sediminitomix flava</name>
    <dbReference type="NCBI Taxonomy" id="379075"/>
    <lineage>
        <taxon>Bacteria</taxon>
        <taxon>Pseudomonadati</taxon>
        <taxon>Bacteroidota</taxon>
        <taxon>Cytophagia</taxon>
        <taxon>Cytophagales</taxon>
        <taxon>Flammeovirgaceae</taxon>
        <taxon>Sediminitomix</taxon>
    </lineage>
</organism>
<name>A0A315ZYA2_SEDFL</name>
<dbReference type="EMBL" id="QGDO01000003">
    <property type="protein sequence ID" value="PWJ42337.1"/>
    <property type="molecule type" value="Genomic_DNA"/>
</dbReference>
<reference evidence="1 2" key="1">
    <citation type="submission" date="2018-03" db="EMBL/GenBank/DDBJ databases">
        <title>Genomic Encyclopedia of Archaeal and Bacterial Type Strains, Phase II (KMG-II): from individual species to whole genera.</title>
        <authorList>
            <person name="Goeker M."/>
        </authorList>
    </citation>
    <scope>NUCLEOTIDE SEQUENCE [LARGE SCALE GENOMIC DNA]</scope>
    <source>
        <strain evidence="1 2">DSM 28229</strain>
    </source>
</reference>
<evidence type="ECO:0000313" key="1">
    <source>
        <dbReference type="EMBL" id="PWJ42337.1"/>
    </source>
</evidence>
<accession>A0A315ZYA2</accession>
<dbReference type="Proteomes" id="UP000245535">
    <property type="component" value="Unassembled WGS sequence"/>
</dbReference>
<dbReference type="RefSeq" id="WP_109619199.1">
    <property type="nucleotide sequence ID" value="NZ_QGDO01000003.1"/>
</dbReference>
<evidence type="ECO:0000313" key="2">
    <source>
        <dbReference type="Proteomes" id="UP000245535"/>
    </source>
</evidence>
<comment type="caution">
    <text evidence="1">The sequence shown here is derived from an EMBL/GenBank/DDBJ whole genome shotgun (WGS) entry which is preliminary data.</text>
</comment>